<dbReference type="Pfam" id="PF07288">
    <property type="entry name" value="RpoY"/>
    <property type="match status" value="1"/>
</dbReference>
<dbReference type="GO" id="GO:0006351">
    <property type="term" value="P:DNA-templated transcription"/>
    <property type="evidence" value="ECO:0007669"/>
    <property type="project" value="UniProtKB-UniRule"/>
</dbReference>
<dbReference type="HAMAP" id="MF_01553">
    <property type="entry name" value="RNApol_bact_RpoY"/>
    <property type="match status" value="1"/>
</dbReference>
<evidence type="ECO:0000256" key="3">
    <source>
        <dbReference type="ARBA" id="ARBA00022695"/>
    </source>
</evidence>
<dbReference type="GO" id="GO:0000428">
    <property type="term" value="C:DNA-directed RNA polymerase complex"/>
    <property type="evidence" value="ECO:0007669"/>
    <property type="project" value="UniProtKB-KW"/>
</dbReference>
<reference evidence="6 7" key="1">
    <citation type="submission" date="2019-07" db="EMBL/GenBank/DDBJ databases">
        <title>Salinicoccus cyprini sp. nov., isolated from gastro-intestinal tract of mirror carp, Cyprinus carpio var. specularis, collected from Gobind Sagar Reservoir, Himachal Pradesh, India.</title>
        <authorList>
            <person name="Talwar C."/>
            <person name="Singh A.K."/>
            <person name="Lal R."/>
            <person name="Negi R.K."/>
        </authorList>
    </citation>
    <scope>NUCLEOTIDE SEQUENCE [LARGE SCALE GENOMIC DNA]</scope>
    <source>
        <strain evidence="6 7">CT19</strain>
    </source>
</reference>
<proteinExistence type="inferred from homology"/>
<name>A0A558AXR9_9STAP</name>
<comment type="caution">
    <text evidence="6">The sequence shown here is derived from an EMBL/GenBank/DDBJ whole genome shotgun (WGS) entry which is preliminary data.</text>
</comment>
<comment type="similarity">
    <text evidence="5">Belongs to the RNA polymerase subunit epsilon family.</text>
</comment>
<keyword evidence="1 5" id="KW-0240">DNA-directed RNA polymerase</keyword>
<dbReference type="AlphaFoldDB" id="A0A558AXR9"/>
<protein>
    <recommendedName>
        <fullName evidence="5">DNA-directed RNA polymerase subunit epsilon</fullName>
        <shortName evidence="5">RNAP epsilon subunit</shortName>
        <ecNumber evidence="5">2.7.7.6</ecNumber>
    </recommendedName>
    <alternativeName>
        <fullName evidence="5">RNA polymerase epsilon subunit</fullName>
    </alternativeName>
    <alternativeName>
        <fullName evidence="5">Transcriptase subunit epsilon</fullName>
    </alternativeName>
</protein>
<keyword evidence="3 5" id="KW-0548">Nucleotidyltransferase</keyword>
<dbReference type="Proteomes" id="UP000315103">
    <property type="component" value="Unassembled WGS sequence"/>
</dbReference>
<dbReference type="GO" id="GO:0003899">
    <property type="term" value="F:DNA-directed RNA polymerase activity"/>
    <property type="evidence" value="ECO:0007669"/>
    <property type="project" value="UniProtKB-UniRule"/>
</dbReference>
<dbReference type="EMBL" id="VMSJ01000001">
    <property type="protein sequence ID" value="TVT29057.1"/>
    <property type="molecule type" value="Genomic_DNA"/>
</dbReference>
<evidence type="ECO:0000256" key="2">
    <source>
        <dbReference type="ARBA" id="ARBA00022679"/>
    </source>
</evidence>
<evidence type="ECO:0000313" key="7">
    <source>
        <dbReference type="Proteomes" id="UP000315103"/>
    </source>
</evidence>
<dbReference type="Gene3D" id="3.10.20.730">
    <property type="entry name" value="RNAP, epsilon subunit-like"/>
    <property type="match status" value="1"/>
</dbReference>
<keyword evidence="7" id="KW-1185">Reference proteome</keyword>
<accession>A0A558AXR9</accession>
<evidence type="ECO:0000256" key="5">
    <source>
        <dbReference type="HAMAP-Rule" id="MF_01553"/>
    </source>
</evidence>
<organism evidence="6 7">
    <name type="scientific">Salinicoccus cyprini</name>
    <dbReference type="NCBI Taxonomy" id="2493691"/>
    <lineage>
        <taxon>Bacteria</taxon>
        <taxon>Bacillati</taxon>
        <taxon>Bacillota</taxon>
        <taxon>Bacilli</taxon>
        <taxon>Bacillales</taxon>
        <taxon>Staphylococcaceae</taxon>
        <taxon>Salinicoccus</taxon>
    </lineage>
</organism>
<comment type="catalytic activity">
    <reaction evidence="5">
        <text>RNA(n) + a ribonucleoside 5'-triphosphate = RNA(n+1) + diphosphate</text>
        <dbReference type="Rhea" id="RHEA:21248"/>
        <dbReference type="Rhea" id="RHEA-COMP:14527"/>
        <dbReference type="Rhea" id="RHEA-COMP:17342"/>
        <dbReference type="ChEBI" id="CHEBI:33019"/>
        <dbReference type="ChEBI" id="CHEBI:61557"/>
        <dbReference type="ChEBI" id="CHEBI:140395"/>
        <dbReference type="EC" id="2.7.7.6"/>
    </reaction>
</comment>
<sequence length="71" mass="8499">MAVFKVFFQETLDNRIIREDTLTRYYEAGSESEVRKMLDDDPYNIEFVQELSPSHLEYEKANNEDFKVENT</sequence>
<evidence type="ECO:0000256" key="1">
    <source>
        <dbReference type="ARBA" id="ARBA00022478"/>
    </source>
</evidence>
<gene>
    <name evidence="5" type="primary">rpoY</name>
    <name evidence="6" type="ORF">FO441_01925</name>
</gene>
<keyword evidence="4 5" id="KW-0804">Transcription</keyword>
<dbReference type="GO" id="GO:0003677">
    <property type="term" value="F:DNA binding"/>
    <property type="evidence" value="ECO:0007669"/>
    <property type="project" value="UniProtKB-UniRule"/>
</dbReference>
<dbReference type="OrthoDB" id="2147503at2"/>
<keyword evidence="2 5" id="KW-0808">Transferase</keyword>
<comment type="function">
    <text evidence="5">A non-essential component of RNA polymerase (RNAP).</text>
</comment>
<dbReference type="RefSeq" id="WP_145284996.1">
    <property type="nucleotide sequence ID" value="NZ_VMSJ01000001.1"/>
</dbReference>
<dbReference type="EC" id="2.7.7.6" evidence="5"/>
<evidence type="ECO:0000313" key="6">
    <source>
        <dbReference type="EMBL" id="TVT29057.1"/>
    </source>
</evidence>
<comment type="subunit">
    <text evidence="5">RNAP is composed of a core of 2 alpha, a beta and a beta' subunit. The core is associated with a delta subunit, and at least one of epsilon or omega. When a sigma factor is associated with the core the holoenzyme is formed, which can initiate transcription.</text>
</comment>
<dbReference type="InterPro" id="IPR009907">
    <property type="entry name" value="RpoY"/>
</dbReference>
<evidence type="ECO:0000256" key="4">
    <source>
        <dbReference type="ARBA" id="ARBA00023163"/>
    </source>
</evidence>